<dbReference type="EMBL" id="WTPW01001368">
    <property type="protein sequence ID" value="KAF0440131.1"/>
    <property type="molecule type" value="Genomic_DNA"/>
</dbReference>
<dbReference type="AlphaFoldDB" id="A0A8H4A778"/>
<gene>
    <name evidence="1" type="ORF">F8M41_004072</name>
</gene>
<sequence length="110" mass="12621">MVARHTKFSPDGFFELLKLKLQNSEIDNLEDLAQVVKNSTTNNYNIPQLVIENNQCKHHLFFSQDNIGHVIIKSSINRAEQKINLIQYNQLLQTIDLFPILKKSPGLSAM</sequence>
<proteinExistence type="predicted"/>
<protein>
    <submittedName>
        <fullName evidence="1">Chaperonin: PROVISIONAL</fullName>
    </submittedName>
</protein>
<dbReference type="Proteomes" id="UP000439903">
    <property type="component" value="Unassembled WGS sequence"/>
</dbReference>
<accession>A0A8H4A778</accession>
<evidence type="ECO:0000313" key="2">
    <source>
        <dbReference type="Proteomes" id="UP000439903"/>
    </source>
</evidence>
<evidence type="ECO:0000313" key="1">
    <source>
        <dbReference type="EMBL" id="KAF0440131.1"/>
    </source>
</evidence>
<keyword evidence="2" id="KW-1185">Reference proteome</keyword>
<reference evidence="1 2" key="1">
    <citation type="journal article" date="2019" name="Environ. Microbiol.">
        <title>At the nexus of three kingdoms: the genome of the mycorrhizal fungus Gigaspora margarita provides insights into plant, endobacterial and fungal interactions.</title>
        <authorList>
            <person name="Venice F."/>
            <person name="Ghignone S."/>
            <person name="Salvioli di Fossalunga A."/>
            <person name="Amselem J."/>
            <person name="Novero M."/>
            <person name="Xianan X."/>
            <person name="Sedzielewska Toro K."/>
            <person name="Morin E."/>
            <person name="Lipzen A."/>
            <person name="Grigoriev I.V."/>
            <person name="Henrissat B."/>
            <person name="Martin F.M."/>
            <person name="Bonfante P."/>
        </authorList>
    </citation>
    <scope>NUCLEOTIDE SEQUENCE [LARGE SCALE GENOMIC DNA]</scope>
    <source>
        <strain evidence="1 2">BEG34</strain>
    </source>
</reference>
<dbReference type="OrthoDB" id="2431294at2759"/>
<comment type="caution">
    <text evidence="1">The sequence shown here is derived from an EMBL/GenBank/DDBJ whole genome shotgun (WGS) entry which is preliminary data.</text>
</comment>
<organism evidence="1 2">
    <name type="scientific">Gigaspora margarita</name>
    <dbReference type="NCBI Taxonomy" id="4874"/>
    <lineage>
        <taxon>Eukaryota</taxon>
        <taxon>Fungi</taxon>
        <taxon>Fungi incertae sedis</taxon>
        <taxon>Mucoromycota</taxon>
        <taxon>Glomeromycotina</taxon>
        <taxon>Glomeromycetes</taxon>
        <taxon>Diversisporales</taxon>
        <taxon>Gigasporaceae</taxon>
        <taxon>Gigaspora</taxon>
    </lineage>
</organism>
<name>A0A8H4A778_GIGMA</name>